<feature type="domain" description="BON" evidence="1">
    <location>
        <begin position="21"/>
        <end position="89"/>
    </location>
</feature>
<keyword evidence="3" id="KW-1185">Reference proteome</keyword>
<dbReference type="InterPro" id="IPR029063">
    <property type="entry name" value="SAM-dependent_MTases_sf"/>
</dbReference>
<dbReference type="AlphaFoldDB" id="I4ECG9"/>
<comment type="caution">
    <text evidence="2">The sequence shown here is derived from an EMBL/GenBank/DDBJ whole genome shotgun (WGS) entry which is preliminary data.</text>
</comment>
<keyword evidence="2" id="KW-0489">Methyltransferase</keyword>
<dbReference type="InterPro" id="IPR013216">
    <property type="entry name" value="Methyltransf_11"/>
</dbReference>
<accession>I4ECG9</accession>
<evidence type="ECO:0000313" key="2">
    <source>
        <dbReference type="EMBL" id="CCF82381.1"/>
    </source>
</evidence>
<dbReference type="Proteomes" id="UP000004221">
    <property type="component" value="Unassembled WGS sequence"/>
</dbReference>
<evidence type="ECO:0000313" key="3">
    <source>
        <dbReference type="Proteomes" id="UP000004221"/>
    </source>
</evidence>
<dbReference type="Pfam" id="PF08241">
    <property type="entry name" value="Methyltransf_11"/>
    <property type="match status" value="1"/>
</dbReference>
<dbReference type="SUPFAM" id="SSF53335">
    <property type="entry name" value="S-adenosyl-L-methionine-dependent methyltransferases"/>
    <property type="match status" value="1"/>
</dbReference>
<sequence>MLPLDFGQGGYQRMSRCQDLRDSVLMTILRDLFENDRRLNGLDVSIEVRGSVAHLAGSVRSEEERCLVRRLAGQTRGINAVWDMIQIVDHEPLRIIDIGCGNVKQYSPAIGIDSLYPSQADLIADLERGLPIADNRVDHLFAVHVLEHIRELVVLMNEIHRVLKPSGVLHVLAPHWQHPNAVADPTHVRLLTIDTFKYFCLPRPGIKPFRPLSISATADTVYADLQAVKEGEPLISEDALSWHFGC</sequence>
<gene>
    <name evidence="2" type="ORF">NITHO_1040004</name>
</gene>
<dbReference type="Pfam" id="PF04972">
    <property type="entry name" value="BON"/>
    <property type="match status" value="1"/>
</dbReference>
<keyword evidence="2" id="KW-0808">Transferase</keyword>
<dbReference type="Gene3D" id="3.40.50.150">
    <property type="entry name" value="Vaccinia Virus protein VP39"/>
    <property type="match status" value="1"/>
</dbReference>
<evidence type="ECO:0000259" key="1">
    <source>
        <dbReference type="PROSITE" id="PS50914"/>
    </source>
</evidence>
<dbReference type="InterPro" id="IPR007055">
    <property type="entry name" value="BON_dom"/>
</dbReference>
<name>I4ECG9_9BACT</name>
<organism evidence="2 3">
    <name type="scientific">Nitrolancea hollandica Lb</name>
    <dbReference type="NCBI Taxonomy" id="1129897"/>
    <lineage>
        <taxon>Bacteria</taxon>
        <taxon>Pseudomonadati</taxon>
        <taxon>Thermomicrobiota</taxon>
        <taxon>Thermomicrobia</taxon>
        <taxon>Sphaerobacterales</taxon>
        <taxon>Sphaerobacterineae</taxon>
        <taxon>Sphaerobacteraceae</taxon>
        <taxon>Nitrolancea</taxon>
    </lineage>
</organism>
<dbReference type="CDD" id="cd02440">
    <property type="entry name" value="AdoMet_MTases"/>
    <property type="match status" value="1"/>
</dbReference>
<proteinExistence type="predicted"/>
<dbReference type="GO" id="GO:0032259">
    <property type="term" value="P:methylation"/>
    <property type="evidence" value="ECO:0007669"/>
    <property type="project" value="UniProtKB-KW"/>
</dbReference>
<dbReference type="PROSITE" id="PS50914">
    <property type="entry name" value="BON"/>
    <property type="match status" value="1"/>
</dbReference>
<dbReference type="GO" id="GO:0008757">
    <property type="term" value="F:S-adenosylmethionine-dependent methyltransferase activity"/>
    <property type="evidence" value="ECO:0007669"/>
    <property type="project" value="InterPro"/>
</dbReference>
<protein>
    <submittedName>
        <fullName evidence="2">Methyltransferase type 11</fullName>
    </submittedName>
</protein>
<reference evidence="2 3" key="1">
    <citation type="journal article" date="2012" name="ISME J.">
        <title>Nitrification expanded: discovery, physiology and genomics of a nitrite-oxidizing bacterium from the phylum Chloroflexi.</title>
        <authorList>
            <person name="Sorokin D.Y."/>
            <person name="Lucker S."/>
            <person name="Vejmelkova D."/>
            <person name="Kostrikina N.A."/>
            <person name="Kleerebezem R."/>
            <person name="Rijpstra W.I."/>
            <person name="Damste J.S."/>
            <person name="Le Paslier D."/>
            <person name="Muyzer G."/>
            <person name="Wagner M."/>
            <person name="van Loosdrecht M.C."/>
            <person name="Daims H."/>
        </authorList>
    </citation>
    <scope>NUCLEOTIDE SEQUENCE [LARGE SCALE GENOMIC DNA]</scope>
    <source>
        <strain evidence="3">none</strain>
    </source>
</reference>
<dbReference type="EMBL" id="CAGS01000007">
    <property type="protein sequence ID" value="CCF82381.1"/>
    <property type="molecule type" value="Genomic_DNA"/>
</dbReference>